<comment type="caution">
    <text evidence="2">The sequence shown here is derived from an EMBL/GenBank/DDBJ whole genome shotgun (WGS) entry which is preliminary data.</text>
</comment>
<sequence>MYHIVPWEGFIVCTEIDEGTGIPPDFVKITVPDISYEVYTHNGTMSNQPETFDRICNSSNGGEEDQEMVHFEKYDGDFDFTQDSGSFKIYIPLKQTDGAM</sequence>
<dbReference type="InterPro" id="IPR029441">
    <property type="entry name" value="Cass2"/>
</dbReference>
<evidence type="ECO:0000259" key="1">
    <source>
        <dbReference type="Pfam" id="PF14526"/>
    </source>
</evidence>
<keyword evidence="3" id="KW-1185">Reference proteome</keyword>
<dbReference type="Pfam" id="PF14526">
    <property type="entry name" value="Cass2"/>
    <property type="match status" value="1"/>
</dbReference>
<dbReference type="OrthoDB" id="2449587at2"/>
<dbReference type="Proteomes" id="UP000282311">
    <property type="component" value="Unassembled WGS sequence"/>
</dbReference>
<organism evidence="2 3">
    <name type="scientific">Paenibacillus ginsengarvi</name>
    <dbReference type="NCBI Taxonomy" id="400777"/>
    <lineage>
        <taxon>Bacteria</taxon>
        <taxon>Bacillati</taxon>
        <taxon>Bacillota</taxon>
        <taxon>Bacilli</taxon>
        <taxon>Bacillales</taxon>
        <taxon>Paenibacillaceae</taxon>
        <taxon>Paenibacillus</taxon>
    </lineage>
</organism>
<dbReference type="Gene3D" id="3.20.80.10">
    <property type="entry name" value="Regulatory factor, effector binding domain"/>
    <property type="match status" value="1"/>
</dbReference>
<name>A0A3B0AXQ6_9BACL</name>
<dbReference type="SUPFAM" id="SSF55136">
    <property type="entry name" value="Probable bacterial effector-binding domain"/>
    <property type="match status" value="1"/>
</dbReference>
<dbReference type="AlphaFoldDB" id="A0A3B0AXQ6"/>
<evidence type="ECO:0000313" key="2">
    <source>
        <dbReference type="EMBL" id="RKN64596.1"/>
    </source>
</evidence>
<dbReference type="RefSeq" id="WP_120751664.1">
    <property type="nucleotide sequence ID" value="NZ_RBAH01000041.1"/>
</dbReference>
<feature type="domain" description="Integron-associated effector binding protein" evidence="1">
    <location>
        <begin position="10"/>
        <end position="92"/>
    </location>
</feature>
<dbReference type="EMBL" id="RBAH01000041">
    <property type="protein sequence ID" value="RKN64596.1"/>
    <property type="molecule type" value="Genomic_DNA"/>
</dbReference>
<accession>A0A3B0AXQ6</accession>
<proteinExistence type="predicted"/>
<gene>
    <name evidence="2" type="ORF">D7M11_33670</name>
</gene>
<protein>
    <recommendedName>
        <fullName evidence="1">Integron-associated effector binding protein domain-containing protein</fullName>
    </recommendedName>
</protein>
<reference evidence="2 3" key="1">
    <citation type="journal article" date="2007" name="Int. J. Syst. Evol. Microbiol.">
        <title>Paenibacillus ginsengarvi sp. nov., isolated from soil from ginseng cultivation.</title>
        <authorList>
            <person name="Yoon M.H."/>
            <person name="Ten L.N."/>
            <person name="Im W.T."/>
        </authorList>
    </citation>
    <scope>NUCLEOTIDE SEQUENCE [LARGE SCALE GENOMIC DNA]</scope>
    <source>
        <strain evidence="2 3">KCTC 13059</strain>
    </source>
</reference>
<evidence type="ECO:0000313" key="3">
    <source>
        <dbReference type="Proteomes" id="UP000282311"/>
    </source>
</evidence>
<dbReference type="InterPro" id="IPR011256">
    <property type="entry name" value="Reg_factor_effector_dom_sf"/>
</dbReference>